<dbReference type="Pfam" id="PF00015">
    <property type="entry name" value="MCPsignal"/>
    <property type="match status" value="1"/>
</dbReference>
<comment type="caution">
    <text evidence="14">The sequence shown here is derived from an EMBL/GenBank/DDBJ whole genome shotgun (WGS) entry which is preliminary data.</text>
</comment>
<keyword evidence="15" id="KW-1185">Reference proteome</keyword>
<feature type="transmembrane region" description="Helical" evidence="11">
    <location>
        <begin position="12"/>
        <end position="31"/>
    </location>
</feature>
<feature type="domain" description="Methyl-accepting transducer" evidence="12">
    <location>
        <begin position="268"/>
        <end position="504"/>
    </location>
</feature>
<organism evidence="14 15">
    <name type="scientific">Pseudomonas taiwanensis</name>
    <dbReference type="NCBI Taxonomy" id="470150"/>
    <lineage>
        <taxon>Bacteria</taxon>
        <taxon>Pseudomonadati</taxon>
        <taxon>Pseudomonadota</taxon>
        <taxon>Gammaproteobacteria</taxon>
        <taxon>Pseudomonadales</taxon>
        <taxon>Pseudomonadaceae</taxon>
        <taxon>Pseudomonas</taxon>
    </lineage>
</organism>
<keyword evidence="2" id="KW-1003">Cell membrane</keyword>
<protein>
    <submittedName>
        <fullName evidence="14">Methyl-accepting chemotaxis protein</fullName>
    </submittedName>
</protein>
<accession>A0ABR6V9X4</accession>
<evidence type="ECO:0000256" key="3">
    <source>
        <dbReference type="ARBA" id="ARBA00022481"/>
    </source>
</evidence>
<evidence type="ECO:0000256" key="8">
    <source>
        <dbReference type="ARBA" id="ARBA00023224"/>
    </source>
</evidence>
<dbReference type="PRINTS" id="PR00260">
    <property type="entry name" value="CHEMTRNSDUCR"/>
</dbReference>
<dbReference type="InterPro" id="IPR004089">
    <property type="entry name" value="MCPsignal_dom"/>
</dbReference>
<dbReference type="Pfam" id="PF00672">
    <property type="entry name" value="HAMP"/>
    <property type="match status" value="1"/>
</dbReference>
<evidence type="ECO:0000256" key="11">
    <source>
        <dbReference type="SAM" id="Phobius"/>
    </source>
</evidence>
<evidence type="ECO:0000259" key="12">
    <source>
        <dbReference type="PROSITE" id="PS50111"/>
    </source>
</evidence>
<name>A0ABR6V9X4_9PSED</name>
<dbReference type="InterPro" id="IPR004090">
    <property type="entry name" value="Chemotax_Me-accpt_rcpt"/>
</dbReference>
<evidence type="ECO:0000256" key="4">
    <source>
        <dbReference type="ARBA" id="ARBA00022500"/>
    </source>
</evidence>
<keyword evidence="7 11" id="KW-0472">Membrane</keyword>
<keyword evidence="3" id="KW-0488">Methylation</keyword>
<evidence type="ECO:0000313" key="15">
    <source>
        <dbReference type="Proteomes" id="UP000628086"/>
    </source>
</evidence>
<keyword evidence="8 10" id="KW-0807">Transducer</keyword>
<dbReference type="CDD" id="cd11386">
    <property type="entry name" value="MCP_signal"/>
    <property type="match status" value="1"/>
</dbReference>
<dbReference type="PROSITE" id="PS50111">
    <property type="entry name" value="CHEMOTAXIS_TRANSDUC_2"/>
    <property type="match status" value="1"/>
</dbReference>
<proteinExistence type="inferred from homology"/>
<dbReference type="PROSITE" id="PS50885">
    <property type="entry name" value="HAMP"/>
    <property type="match status" value="1"/>
</dbReference>
<feature type="transmembrane region" description="Helical" evidence="11">
    <location>
        <begin position="187"/>
        <end position="209"/>
    </location>
</feature>
<keyword evidence="6 11" id="KW-1133">Transmembrane helix</keyword>
<gene>
    <name evidence="14" type="ORF">HU747_13850</name>
</gene>
<dbReference type="Pfam" id="PF12729">
    <property type="entry name" value="4HB_MCP_1"/>
    <property type="match status" value="1"/>
</dbReference>
<evidence type="ECO:0000313" key="14">
    <source>
        <dbReference type="EMBL" id="MBC3476677.1"/>
    </source>
</evidence>
<keyword evidence="4" id="KW-0145">Chemotaxis</keyword>
<evidence type="ECO:0000256" key="2">
    <source>
        <dbReference type="ARBA" id="ARBA00022475"/>
    </source>
</evidence>
<evidence type="ECO:0000256" key="7">
    <source>
        <dbReference type="ARBA" id="ARBA00023136"/>
    </source>
</evidence>
<dbReference type="CDD" id="cd06225">
    <property type="entry name" value="HAMP"/>
    <property type="match status" value="1"/>
</dbReference>
<keyword evidence="5 11" id="KW-0812">Transmembrane</keyword>
<reference evidence="14 15" key="1">
    <citation type="journal article" date="2020" name="Microorganisms">
        <title>Reliable Identification of Environmental Pseudomonas Isolates Using the rpoD Gene.</title>
        <authorList>
            <consortium name="The Broad Institute Genome Sequencing Platform"/>
            <person name="Girard L."/>
            <person name="Lood C."/>
            <person name="Rokni-Zadeh H."/>
            <person name="van Noort V."/>
            <person name="Lavigne R."/>
            <person name="De Mot R."/>
        </authorList>
    </citation>
    <scope>NUCLEOTIDE SEQUENCE [LARGE SCALE GENOMIC DNA]</scope>
    <source>
        <strain evidence="14 15">RW7P2</strain>
    </source>
</reference>
<evidence type="ECO:0000256" key="10">
    <source>
        <dbReference type="PROSITE-ProRule" id="PRU00284"/>
    </source>
</evidence>
<dbReference type="SMART" id="SM00304">
    <property type="entry name" value="HAMP"/>
    <property type="match status" value="1"/>
</dbReference>
<evidence type="ECO:0000256" key="1">
    <source>
        <dbReference type="ARBA" id="ARBA00004236"/>
    </source>
</evidence>
<comment type="similarity">
    <text evidence="9">Belongs to the methyl-accepting chemotaxis (MCP) protein family.</text>
</comment>
<dbReference type="EMBL" id="JABWRS010000009">
    <property type="protein sequence ID" value="MBC3476677.1"/>
    <property type="molecule type" value="Genomic_DNA"/>
</dbReference>
<evidence type="ECO:0000256" key="5">
    <source>
        <dbReference type="ARBA" id="ARBA00022692"/>
    </source>
</evidence>
<dbReference type="Gene3D" id="1.10.287.950">
    <property type="entry name" value="Methyl-accepting chemotaxis protein"/>
    <property type="match status" value="1"/>
</dbReference>
<dbReference type="SUPFAM" id="SSF58104">
    <property type="entry name" value="Methyl-accepting chemotaxis protein (MCP) signaling domain"/>
    <property type="match status" value="1"/>
</dbReference>
<dbReference type="SMART" id="SM00283">
    <property type="entry name" value="MA"/>
    <property type="match status" value="1"/>
</dbReference>
<dbReference type="PANTHER" id="PTHR32089">
    <property type="entry name" value="METHYL-ACCEPTING CHEMOTAXIS PROTEIN MCPB"/>
    <property type="match status" value="1"/>
</dbReference>
<dbReference type="PANTHER" id="PTHR32089:SF120">
    <property type="entry name" value="METHYL-ACCEPTING CHEMOTAXIS PROTEIN TLPQ"/>
    <property type="match status" value="1"/>
</dbReference>
<evidence type="ECO:0000259" key="13">
    <source>
        <dbReference type="PROSITE" id="PS50885"/>
    </source>
</evidence>
<dbReference type="InterPro" id="IPR024478">
    <property type="entry name" value="HlyB_4HB_MCP"/>
</dbReference>
<evidence type="ECO:0000256" key="9">
    <source>
        <dbReference type="ARBA" id="ARBA00029447"/>
    </source>
</evidence>
<evidence type="ECO:0000256" key="6">
    <source>
        <dbReference type="ARBA" id="ARBA00022989"/>
    </source>
</evidence>
<dbReference type="Proteomes" id="UP000628086">
    <property type="component" value="Unassembled WGS sequence"/>
</dbReference>
<feature type="domain" description="HAMP" evidence="13">
    <location>
        <begin position="211"/>
        <end position="263"/>
    </location>
</feature>
<dbReference type="InterPro" id="IPR003660">
    <property type="entry name" value="HAMP_dom"/>
</dbReference>
<comment type="subcellular location">
    <subcellularLocation>
        <location evidence="1">Cell membrane</location>
    </subcellularLocation>
</comment>
<sequence length="541" mass="58687">MKIRRIGIALRATLGFSCIALLSLLLGMFSLQKINEVQFEAMDIKDNWLQRARILGAASASLNRYRMASMQHIFSDNDEEMASYESKAAHRLIIIRKEMAEYGKLLNTAQEKQELVAFNRMLENYVQRHQQLFPISRRGDKVGARNHLLVIRDDYDSMTKTFDGMIAQANKGADVAGQRSMDAYDRAIQGVIIVITLVGLGTIIIAWLLSRSIIQPLKEAVAVAQSVASGDLTMPIRLTGNDEATHLLSALQTMQQSLLDTLRQIRGSSTQLATAAEELNAVTSEGSQEARRQHSEIEQAATAVTEMTSAIEHVASNAATTSDLSQETQQIALRGQKVMDETLGSLGSLATEVVQSANKIERLAAQTQGIGKVLDVIRTIAEQTNLLALNAAIEAARAGDAGRGFAVVADEVRALAHRTAESTREIEEIIVSIQNGTEGAVHAMQSNNDQSKKALVLAQTALAALEDIVSANEEISRRNLVITTATEEQALVARSVDRNLVNIRDLSIQGTAGASQITSASNELARLAAELESMVGKFQTA</sequence>